<name>A0A507QTW3_MONPU</name>
<protein>
    <submittedName>
        <fullName evidence="2">Uncharacterized protein</fullName>
    </submittedName>
</protein>
<sequence length="328" mass="37964">MPPPQSLGSPDRPFAYFRGGVSWKCLSTDTETLGLDLFWPIKKEEENRNDRGNDMLAIEELRPLCAFHNLRVLKITGMMQSYQKYIWQTAWLNPNLEELELEMALEPCVRKNVVGGWPLIKGGWRQRDIHHEEPVYYGNNGTGILNRRFGIGEYLDKCSIEQAKLHAMTQGPTLSHLTVRRLTLTGFVVDADPFLLWFDPARLQRINFRDHCVDAGFYLRASMKGKVTVVYPRLIQENAVVGPGRRVELKDELKIVELRGGKKVSEKPYRAKQNPKWKGRDSKRKKKVNHPRSDGRLLTEKMNRDRFEDKHAHGLRESDSNHMESSQQ</sequence>
<reference evidence="2 3" key="1">
    <citation type="submission" date="2019-06" db="EMBL/GenBank/DDBJ databases">
        <title>Wine fermentation using esterase from Monascus purpureus.</title>
        <authorList>
            <person name="Geng C."/>
            <person name="Zhang Y."/>
        </authorList>
    </citation>
    <scope>NUCLEOTIDE SEQUENCE [LARGE SCALE GENOMIC DNA]</scope>
    <source>
        <strain evidence="2">HQ1</strain>
    </source>
</reference>
<feature type="compositionally biased region" description="Basic residues" evidence="1">
    <location>
        <begin position="273"/>
        <end position="290"/>
    </location>
</feature>
<evidence type="ECO:0000313" key="3">
    <source>
        <dbReference type="Proteomes" id="UP000319663"/>
    </source>
</evidence>
<dbReference type="AlphaFoldDB" id="A0A507QTW3"/>
<evidence type="ECO:0000313" key="2">
    <source>
        <dbReference type="EMBL" id="TQB70477.1"/>
    </source>
</evidence>
<dbReference type="OrthoDB" id="5368934at2759"/>
<evidence type="ECO:0000256" key="1">
    <source>
        <dbReference type="SAM" id="MobiDB-lite"/>
    </source>
</evidence>
<organism evidence="2 3">
    <name type="scientific">Monascus purpureus</name>
    <name type="common">Red mold</name>
    <name type="synonym">Monascus anka</name>
    <dbReference type="NCBI Taxonomy" id="5098"/>
    <lineage>
        <taxon>Eukaryota</taxon>
        <taxon>Fungi</taxon>
        <taxon>Dikarya</taxon>
        <taxon>Ascomycota</taxon>
        <taxon>Pezizomycotina</taxon>
        <taxon>Eurotiomycetes</taxon>
        <taxon>Eurotiomycetidae</taxon>
        <taxon>Eurotiales</taxon>
        <taxon>Aspergillaceae</taxon>
        <taxon>Monascus</taxon>
    </lineage>
</organism>
<feature type="compositionally biased region" description="Basic and acidic residues" evidence="1">
    <location>
        <begin position="291"/>
        <end position="322"/>
    </location>
</feature>
<keyword evidence="3" id="KW-1185">Reference proteome</keyword>
<gene>
    <name evidence="2" type="ORF">MPDQ_000445</name>
</gene>
<feature type="region of interest" description="Disordered" evidence="1">
    <location>
        <begin position="265"/>
        <end position="328"/>
    </location>
</feature>
<comment type="caution">
    <text evidence="2">The sequence shown here is derived from an EMBL/GenBank/DDBJ whole genome shotgun (WGS) entry which is preliminary data.</text>
</comment>
<dbReference type="EMBL" id="VIFY01000107">
    <property type="protein sequence ID" value="TQB70477.1"/>
    <property type="molecule type" value="Genomic_DNA"/>
</dbReference>
<accession>A0A507QTW3</accession>
<dbReference type="Proteomes" id="UP000319663">
    <property type="component" value="Unassembled WGS sequence"/>
</dbReference>
<proteinExistence type="predicted"/>